<evidence type="ECO:0000313" key="1">
    <source>
        <dbReference type="EMBL" id="WMW80798.1"/>
    </source>
</evidence>
<protein>
    <recommendedName>
        <fullName evidence="3">STAS/SEC14 domain-containing protein</fullName>
    </recommendedName>
</protein>
<proteinExistence type="predicted"/>
<gene>
    <name evidence="1" type="ORF">RF679_00620</name>
</gene>
<accession>A0ABY9RHU7</accession>
<dbReference type="Proteomes" id="UP001181355">
    <property type="component" value="Chromosome"/>
</dbReference>
<organism evidence="1 2">
    <name type="scientific">Undibacterium cyanobacteriorum</name>
    <dbReference type="NCBI Taxonomy" id="3073561"/>
    <lineage>
        <taxon>Bacteria</taxon>
        <taxon>Pseudomonadati</taxon>
        <taxon>Pseudomonadota</taxon>
        <taxon>Betaproteobacteria</taxon>
        <taxon>Burkholderiales</taxon>
        <taxon>Oxalobacteraceae</taxon>
        <taxon>Undibacterium</taxon>
    </lineage>
</organism>
<keyword evidence="2" id="KW-1185">Reference proteome</keyword>
<name>A0ABY9RHU7_9BURK</name>
<evidence type="ECO:0008006" key="3">
    <source>
        <dbReference type="Google" id="ProtNLM"/>
    </source>
</evidence>
<dbReference type="EMBL" id="CP133720">
    <property type="protein sequence ID" value="WMW80798.1"/>
    <property type="molecule type" value="Genomic_DNA"/>
</dbReference>
<evidence type="ECO:0000313" key="2">
    <source>
        <dbReference type="Proteomes" id="UP001181355"/>
    </source>
</evidence>
<dbReference type="RefSeq" id="WP_309482289.1">
    <property type="nucleotide sequence ID" value="NZ_CP133720.1"/>
</dbReference>
<sequence>MAPLFPAHGKYSIYRDDHILVTEVIGPWNRELVQEWSNAAIPFCIEMHQEGPWVAVAIASQSMLATPDAMQVLRKIVQISVEQFDCRAHVVVAGPEVDGRGLLEPVFEKAYEGLCASGFFDDYDSAKRWAEQLLSQNR</sequence>
<reference evidence="1" key="1">
    <citation type="submission" date="2023-09" db="EMBL/GenBank/DDBJ databases">
        <title>Undibacterium sp. 20NA77.5 isolated from freshwater.</title>
        <authorList>
            <person name="Le V."/>
            <person name="Ko S.-R."/>
            <person name="Ahn C.-Y."/>
            <person name="Oh H.-M."/>
        </authorList>
    </citation>
    <scope>NUCLEOTIDE SEQUENCE</scope>
    <source>
        <strain evidence="1">20NA77.5</strain>
    </source>
</reference>